<evidence type="ECO:0000256" key="2">
    <source>
        <dbReference type="ARBA" id="ARBA00023288"/>
    </source>
</evidence>
<dbReference type="OrthoDB" id="115856at2"/>
<dbReference type="Proteomes" id="UP000076476">
    <property type="component" value="Unassembled WGS sequence"/>
</dbReference>
<dbReference type="InterPro" id="IPR001638">
    <property type="entry name" value="Solute-binding_3/MltF_N"/>
</dbReference>
<keyword evidence="2" id="KW-0449">Lipoprotein</keyword>
<accession>A0A165WW93</accession>
<feature type="chain" id="PRO_5039382868" description="Solute-binding protein family 3/N-terminal domain-containing protein" evidence="3">
    <location>
        <begin position="22"/>
        <end position="185"/>
    </location>
</feature>
<organism evidence="5 6">
    <name type="scientific">Aeribacillus pallidus</name>
    <dbReference type="NCBI Taxonomy" id="33936"/>
    <lineage>
        <taxon>Bacteria</taxon>
        <taxon>Bacillati</taxon>
        <taxon>Bacillota</taxon>
        <taxon>Bacilli</taxon>
        <taxon>Bacillales</taxon>
        <taxon>Bacillaceae</taxon>
        <taxon>Aeribacillus</taxon>
    </lineage>
</organism>
<dbReference type="Pfam" id="PF00497">
    <property type="entry name" value="SBP_bac_3"/>
    <property type="match status" value="1"/>
</dbReference>
<gene>
    <name evidence="5" type="ORF">AZI98_14295</name>
</gene>
<feature type="domain" description="Solute-binding protein family 3/N-terminal" evidence="4">
    <location>
        <begin position="70"/>
        <end position="182"/>
    </location>
</feature>
<dbReference type="EMBL" id="LWBR01000053">
    <property type="protein sequence ID" value="KZN95398.1"/>
    <property type="molecule type" value="Genomic_DNA"/>
</dbReference>
<reference evidence="5 6" key="1">
    <citation type="submission" date="2016-04" db="EMBL/GenBank/DDBJ databases">
        <title>Draft genome sequence of Aeribacillus pallidus 8m3 from petroleum reservoir.</title>
        <authorList>
            <person name="Poltaraus A.B."/>
            <person name="Nazina T.N."/>
            <person name="Tourova T.P."/>
            <person name="Malakho S.M."/>
            <person name="Korshunova A.V."/>
            <person name="Sokolova D.S."/>
        </authorList>
    </citation>
    <scope>NUCLEOTIDE SEQUENCE [LARGE SCALE GENOMIC DNA]</scope>
    <source>
        <strain evidence="5 6">8m3</strain>
    </source>
</reference>
<evidence type="ECO:0000313" key="5">
    <source>
        <dbReference type="EMBL" id="KZN95398.1"/>
    </source>
</evidence>
<dbReference type="PROSITE" id="PS51257">
    <property type="entry name" value="PROKAR_LIPOPROTEIN"/>
    <property type="match status" value="1"/>
</dbReference>
<keyword evidence="3" id="KW-0732">Signal</keyword>
<dbReference type="Gene3D" id="3.40.190.10">
    <property type="entry name" value="Periplasmic binding protein-like II"/>
    <property type="match status" value="1"/>
</dbReference>
<proteinExistence type="predicted"/>
<evidence type="ECO:0000256" key="3">
    <source>
        <dbReference type="SAM" id="SignalP"/>
    </source>
</evidence>
<sequence length="185" mass="21454">MKKNLLLTIFCLVFMSMIGCSSEKTVEENKTKEEQQVQSKIENKAKYDIDKIIVPVQTEWTNDLKVYRDFNIAVIKEMAQSNNIPVELREFPTFDDVIIALKRGDVDVVPGIDNLVETDLTKTYTYFTGAIYLPNGEEFVPKKSYAMAVRKKDTELLKFFNDMILKFKETGKLEKIQQEYLGDRN</sequence>
<dbReference type="RefSeq" id="WP_063388943.1">
    <property type="nucleotide sequence ID" value="NZ_LWBR01000053.1"/>
</dbReference>
<feature type="signal peptide" evidence="3">
    <location>
        <begin position="1"/>
        <end position="21"/>
    </location>
</feature>
<name>A0A165WW93_9BACI</name>
<keyword evidence="1" id="KW-0564">Palmitate</keyword>
<evidence type="ECO:0000259" key="4">
    <source>
        <dbReference type="Pfam" id="PF00497"/>
    </source>
</evidence>
<dbReference type="SUPFAM" id="SSF53850">
    <property type="entry name" value="Periplasmic binding protein-like II"/>
    <property type="match status" value="1"/>
</dbReference>
<evidence type="ECO:0000313" key="6">
    <source>
        <dbReference type="Proteomes" id="UP000076476"/>
    </source>
</evidence>
<comment type="caution">
    <text evidence="5">The sequence shown here is derived from an EMBL/GenBank/DDBJ whole genome shotgun (WGS) entry which is preliminary data.</text>
</comment>
<protein>
    <recommendedName>
        <fullName evidence="4">Solute-binding protein family 3/N-terminal domain-containing protein</fullName>
    </recommendedName>
</protein>
<evidence type="ECO:0000256" key="1">
    <source>
        <dbReference type="ARBA" id="ARBA00023139"/>
    </source>
</evidence>
<keyword evidence="6" id="KW-1185">Reference proteome</keyword>
<dbReference type="AlphaFoldDB" id="A0A165WW93"/>